<feature type="compositionally biased region" description="Basic and acidic residues" evidence="2">
    <location>
        <begin position="233"/>
        <end position="247"/>
    </location>
</feature>
<dbReference type="EC" id="1.3.1.12" evidence="4"/>
<dbReference type="GO" id="GO:0004665">
    <property type="term" value="F:prephenate dehydrogenase (NADP+) activity"/>
    <property type="evidence" value="ECO:0007669"/>
    <property type="project" value="InterPro"/>
</dbReference>
<dbReference type="InterPro" id="IPR036291">
    <property type="entry name" value="NAD(P)-bd_dom_sf"/>
</dbReference>
<sequence>MFRQVAILGTGLMGGSLAAALRARLPGVRLVGFGREPDISRAMELGLFDARADSVADALAGADLVVLAAPISVNCALVPEVAAHLPPDAVLTDLSSVKGPVVTAWRRTIAAMSDGAATQATPGLGDFVPCHPIAGSDRGGPDAADLDLFVSREVVLSPLPGNRPDSVERLQALWQQLGAHVTRMSVADHDRVFALVSHAPHAVAFAVAGAVAADGANPGRPDAAGKDAGAGKAVRDDGEEAPIRAGDHAGPGLLDLTRIAGSSPELWADILLQNQMPTLRAIDAVDARMQAIRHALLTGNRQALTRLLQEGADWRRTWQRHG</sequence>
<dbReference type="Proteomes" id="UP000011021">
    <property type="component" value="Unassembled WGS sequence"/>
</dbReference>
<dbReference type="PANTHER" id="PTHR21363">
    <property type="entry name" value="PREPHENATE DEHYDROGENASE"/>
    <property type="match status" value="1"/>
</dbReference>
<evidence type="ECO:0000256" key="1">
    <source>
        <dbReference type="ARBA" id="ARBA00023002"/>
    </source>
</evidence>
<dbReference type="Gene3D" id="1.10.3660.10">
    <property type="entry name" value="6-phosphogluconate dehydrogenase C-terminal like domain"/>
    <property type="match status" value="1"/>
</dbReference>
<dbReference type="SUPFAM" id="SSF48179">
    <property type="entry name" value="6-phosphogluconate dehydrogenase C-terminal domain-like"/>
    <property type="match status" value="1"/>
</dbReference>
<dbReference type="GO" id="GO:0008977">
    <property type="term" value="F:prephenate dehydrogenase (NAD+) activity"/>
    <property type="evidence" value="ECO:0007669"/>
    <property type="project" value="UniProtKB-EC"/>
</dbReference>
<dbReference type="PANTHER" id="PTHR21363:SF0">
    <property type="entry name" value="PREPHENATE DEHYDROGENASE [NADP(+)]"/>
    <property type="match status" value="1"/>
</dbReference>
<dbReference type="STRING" id="887898.HMPREF0551_1398"/>
<keyword evidence="1 4" id="KW-0560">Oxidoreductase</keyword>
<feature type="region of interest" description="Disordered" evidence="2">
    <location>
        <begin position="218"/>
        <end position="249"/>
    </location>
</feature>
<dbReference type="InterPro" id="IPR050812">
    <property type="entry name" value="Preph/Arog_dehydrog"/>
</dbReference>
<keyword evidence="5" id="KW-1185">Reference proteome</keyword>
<accession>E7RXI5</accession>
<dbReference type="AlphaFoldDB" id="E7RXI5"/>
<reference evidence="4 5" key="1">
    <citation type="submission" date="2010-12" db="EMBL/GenBank/DDBJ databases">
        <authorList>
            <person name="Muzny D."/>
            <person name="Qin X."/>
            <person name="Deng J."/>
            <person name="Jiang H."/>
            <person name="Liu Y."/>
            <person name="Qu J."/>
            <person name="Song X.-Z."/>
            <person name="Zhang L."/>
            <person name="Thornton R."/>
            <person name="Coyle M."/>
            <person name="Francisco L."/>
            <person name="Jackson L."/>
            <person name="Javaid M."/>
            <person name="Korchina V."/>
            <person name="Kovar C."/>
            <person name="Mata R."/>
            <person name="Mathew T."/>
            <person name="Ngo R."/>
            <person name="Nguyen L."/>
            <person name="Nguyen N."/>
            <person name="Okwuonu G."/>
            <person name="Ongeri F."/>
            <person name="Pham C."/>
            <person name="Simmons D."/>
            <person name="Wilczek-Boney K."/>
            <person name="Hale W."/>
            <person name="Jakkamsetti A."/>
            <person name="Pham P."/>
            <person name="Ruth R."/>
            <person name="San Lucas F."/>
            <person name="Warren J."/>
            <person name="Zhang J."/>
            <person name="Zhao Z."/>
            <person name="Zhou C."/>
            <person name="Zhu D."/>
            <person name="Lee S."/>
            <person name="Bess C."/>
            <person name="Blankenburg K."/>
            <person name="Forbes L."/>
            <person name="Fu Q."/>
            <person name="Gubbala S."/>
            <person name="Hirani K."/>
            <person name="Jayaseelan J.C."/>
            <person name="Lara F."/>
            <person name="Munidasa M."/>
            <person name="Palculict T."/>
            <person name="Patil S."/>
            <person name="Pu L.-L."/>
            <person name="Saada N."/>
            <person name="Tang L."/>
            <person name="Weissenberger G."/>
            <person name="Zhu Y."/>
            <person name="Hemphill L."/>
            <person name="Shang Y."/>
            <person name="Youmans B."/>
            <person name="Ayvaz T."/>
            <person name="Ross M."/>
            <person name="Santibanez J."/>
            <person name="Aqrawi P."/>
            <person name="Gross S."/>
            <person name="Joshi V."/>
            <person name="Fowler G."/>
            <person name="Nazareth L."/>
            <person name="Reid J."/>
            <person name="Worley K."/>
            <person name="Petrosino J."/>
            <person name="Highlander S."/>
            <person name="Gibbs R."/>
        </authorList>
    </citation>
    <scope>NUCLEOTIDE SEQUENCE [LARGE SCALE GENOMIC DNA]</scope>
    <source>
        <strain evidence="4 5">ATCC 51599</strain>
    </source>
</reference>
<dbReference type="InterPro" id="IPR046826">
    <property type="entry name" value="PDH_N"/>
</dbReference>
<dbReference type="SUPFAM" id="SSF51735">
    <property type="entry name" value="NAD(P)-binding Rossmann-fold domains"/>
    <property type="match status" value="1"/>
</dbReference>
<organism evidence="4 5">
    <name type="scientific">Lautropia mirabilis ATCC 51599</name>
    <dbReference type="NCBI Taxonomy" id="887898"/>
    <lineage>
        <taxon>Bacteria</taxon>
        <taxon>Pseudomonadati</taxon>
        <taxon>Pseudomonadota</taxon>
        <taxon>Betaproteobacteria</taxon>
        <taxon>Burkholderiales</taxon>
        <taxon>Burkholderiaceae</taxon>
        <taxon>Lautropia</taxon>
    </lineage>
</organism>
<dbReference type="InterPro" id="IPR046825">
    <property type="entry name" value="PDH_C"/>
</dbReference>
<dbReference type="RefSeq" id="WP_005673669.1">
    <property type="nucleotide sequence ID" value="NZ_CP146288.1"/>
</dbReference>
<dbReference type="InterPro" id="IPR003099">
    <property type="entry name" value="Prephen_DH"/>
</dbReference>
<protein>
    <submittedName>
        <fullName evidence="4">Prephenate dehydrogenase</fullName>
        <ecNumber evidence="4">1.3.1.12</ecNumber>
    </submittedName>
</protein>
<name>E7RXI5_9BURK</name>
<comment type="caution">
    <text evidence="4">The sequence shown here is derived from an EMBL/GenBank/DDBJ whole genome shotgun (WGS) entry which is preliminary data.</text>
</comment>
<evidence type="ECO:0000256" key="2">
    <source>
        <dbReference type="SAM" id="MobiDB-lite"/>
    </source>
</evidence>
<dbReference type="Pfam" id="PF20463">
    <property type="entry name" value="PDH_C"/>
    <property type="match status" value="2"/>
</dbReference>
<evidence type="ECO:0000313" key="4">
    <source>
        <dbReference type="EMBL" id="EFV94981.1"/>
    </source>
</evidence>
<evidence type="ECO:0000313" key="5">
    <source>
        <dbReference type="Proteomes" id="UP000011021"/>
    </source>
</evidence>
<feature type="domain" description="Prephenate/arogenate dehydrogenase" evidence="3">
    <location>
        <begin position="3"/>
        <end position="322"/>
    </location>
</feature>
<dbReference type="Gene3D" id="3.40.50.720">
    <property type="entry name" value="NAD(P)-binding Rossmann-like Domain"/>
    <property type="match status" value="1"/>
</dbReference>
<dbReference type="GO" id="GO:0006571">
    <property type="term" value="P:tyrosine biosynthetic process"/>
    <property type="evidence" value="ECO:0007669"/>
    <property type="project" value="InterPro"/>
</dbReference>
<dbReference type="EMBL" id="AEQP01000008">
    <property type="protein sequence ID" value="EFV94981.1"/>
    <property type="molecule type" value="Genomic_DNA"/>
</dbReference>
<dbReference type="GO" id="GO:0070403">
    <property type="term" value="F:NAD+ binding"/>
    <property type="evidence" value="ECO:0007669"/>
    <property type="project" value="InterPro"/>
</dbReference>
<dbReference type="Pfam" id="PF02153">
    <property type="entry name" value="PDH_N"/>
    <property type="match status" value="1"/>
</dbReference>
<proteinExistence type="predicted"/>
<dbReference type="PROSITE" id="PS51176">
    <property type="entry name" value="PDH_ADH"/>
    <property type="match status" value="1"/>
</dbReference>
<dbReference type="eggNOG" id="COG0287">
    <property type="taxonomic scope" value="Bacteria"/>
</dbReference>
<feature type="compositionally biased region" description="Low complexity" evidence="2">
    <location>
        <begin position="218"/>
        <end position="232"/>
    </location>
</feature>
<gene>
    <name evidence="4" type="ORF">HMPREF0551_1398</name>
</gene>
<dbReference type="InterPro" id="IPR008927">
    <property type="entry name" value="6-PGluconate_DH-like_C_sf"/>
</dbReference>
<evidence type="ECO:0000259" key="3">
    <source>
        <dbReference type="PROSITE" id="PS51176"/>
    </source>
</evidence>
<dbReference type="HOGENOM" id="CLU_055968_0_1_4"/>